<dbReference type="Gene3D" id="1.10.4160.10">
    <property type="entry name" value="Hydantoin permease"/>
    <property type="match status" value="1"/>
</dbReference>
<feature type="transmembrane region" description="Helical" evidence="6">
    <location>
        <begin position="406"/>
        <end position="424"/>
    </location>
</feature>
<dbReference type="InterPro" id="IPR030191">
    <property type="entry name" value="CodB"/>
</dbReference>
<evidence type="ECO:0000256" key="5">
    <source>
        <dbReference type="ARBA" id="ARBA00023136"/>
    </source>
</evidence>
<reference evidence="7 8" key="1">
    <citation type="submission" date="2019-06" db="EMBL/GenBank/DDBJ databases">
        <title>Sorghum-associated microbial communities from plants grown in Nebraska, USA.</title>
        <authorList>
            <person name="Schachtman D."/>
        </authorList>
    </citation>
    <scope>NUCLEOTIDE SEQUENCE [LARGE SCALE GENOMIC DNA]</scope>
    <source>
        <strain evidence="7 8">2482</strain>
    </source>
</reference>
<feature type="transmembrane region" description="Helical" evidence="6">
    <location>
        <begin position="269"/>
        <end position="291"/>
    </location>
</feature>
<dbReference type="Pfam" id="PF02133">
    <property type="entry name" value="Transp_cyt_pur"/>
    <property type="match status" value="1"/>
</dbReference>
<organism evidence="7 8">
    <name type="scientific">Neobacillus bataviensis</name>
    <dbReference type="NCBI Taxonomy" id="220685"/>
    <lineage>
        <taxon>Bacteria</taxon>
        <taxon>Bacillati</taxon>
        <taxon>Bacillota</taxon>
        <taxon>Bacilli</taxon>
        <taxon>Bacillales</taxon>
        <taxon>Bacillaceae</taxon>
        <taxon>Neobacillus</taxon>
    </lineage>
</organism>
<feature type="transmembrane region" description="Helical" evidence="6">
    <location>
        <begin position="97"/>
        <end position="115"/>
    </location>
</feature>
<comment type="subcellular location">
    <subcellularLocation>
        <location evidence="1">Membrane</location>
        <topology evidence="1">Multi-pass membrane protein</topology>
    </subcellularLocation>
</comment>
<evidence type="ECO:0000256" key="4">
    <source>
        <dbReference type="ARBA" id="ARBA00022989"/>
    </source>
</evidence>
<dbReference type="EMBL" id="VIVN01000011">
    <property type="protein sequence ID" value="TWD96563.1"/>
    <property type="molecule type" value="Genomic_DNA"/>
</dbReference>
<comment type="caution">
    <text evidence="7">The sequence shown here is derived from an EMBL/GenBank/DDBJ whole genome shotgun (WGS) entry which is preliminary data.</text>
</comment>
<keyword evidence="3 6" id="KW-0812">Transmembrane</keyword>
<accession>A0A561CZA7</accession>
<dbReference type="GO" id="GO:0015209">
    <property type="term" value="F:cytosine transmembrane transporter activity"/>
    <property type="evidence" value="ECO:0007669"/>
    <property type="project" value="InterPro"/>
</dbReference>
<dbReference type="Proteomes" id="UP000319671">
    <property type="component" value="Unassembled WGS sequence"/>
</dbReference>
<protein>
    <submittedName>
        <fullName evidence="7">Cytosine permease</fullName>
    </submittedName>
</protein>
<dbReference type="InterPro" id="IPR001248">
    <property type="entry name" value="Pur-cyt_permease"/>
</dbReference>
<evidence type="ECO:0000313" key="7">
    <source>
        <dbReference type="EMBL" id="TWD96563.1"/>
    </source>
</evidence>
<dbReference type="PANTHER" id="PTHR30569:SF0">
    <property type="entry name" value="CYTOSINE PERMEASE"/>
    <property type="match status" value="1"/>
</dbReference>
<keyword evidence="8" id="KW-1185">Reference proteome</keyword>
<feature type="transmembrane region" description="Helical" evidence="6">
    <location>
        <begin position="231"/>
        <end position="257"/>
    </location>
</feature>
<evidence type="ECO:0000313" key="8">
    <source>
        <dbReference type="Proteomes" id="UP000319671"/>
    </source>
</evidence>
<proteinExistence type="inferred from homology"/>
<feature type="transmembrane region" description="Helical" evidence="6">
    <location>
        <begin position="161"/>
        <end position="180"/>
    </location>
</feature>
<dbReference type="GO" id="GO:0005886">
    <property type="term" value="C:plasma membrane"/>
    <property type="evidence" value="ECO:0007669"/>
    <property type="project" value="TreeGrafter"/>
</dbReference>
<dbReference type="AlphaFoldDB" id="A0A561CZA7"/>
<comment type="similarity">
    <text evidence="2">Belongs to the purine-cytosine permease (2.A.39) family.</text>
</comment>
<evidence type="ECO:0000256" key="2">
    <source>
        <dbReference type="ARBA" id="ARBA00008974"/>
    </source>
</evidence>
<keyword evidence="5 6" id="KW-0472">Membrane</keyword>
<feature type="transmembrane region" description="Helical" evidence="6">
    <location>
        <begin position="135"/>
        <end position="154"/>
    </location>
</feature>
<dbReference type="RefSeq" id="WP_144567036.1">
    <property type="nucleotide sequence ID" value="NZ_VIVN01000011.1"/>
</dbReference>
<evidence type="ECO:0000256" key="3">
    <source>
        <dbReference type="ARBA" id="ARBA00022692"/>
    </source>
</evidence>
<evidence type="ECO:0000256" key="6">
    <source>
        <dbReference type="SAM" id="Phobius"/>
    </source>
</evidence>
<keyword evidence="4 6" id="KW-1133">Transmembrane helix</keyword>
<sequence>MAGKKHLGDDYSLSRVPKSDRQSLWSITIVRVGSLATISQFLLGASLGYGMTFWQAFWATMFGSVILEVISLLLGFAGAKEGLSTSLLSRWAGFGRYGSSIIGAIIAICCIGWFGVQNSVFANGLVQATHGAFTLPVAATLTGLVVTALVIFGFRLLSTTATIAVPAFLLAVGVGIFQLLSKHSIVELMGSAPAGKPLTMGVAATMVAGGFIIGAVITPDFSRFARSGKDVFWMTMIGTILGELGINMIAVLMALAAKTSDVASIMMQTSGWLGALVVVASTVKINNLNLYSSSLGFTTIFDSVFSIKLNRGIVTLVIGVIGTALSVLGILDKFVSFLVFLGILIPPVAGIMVIDYFVLKSHRKVLDETRTKGILPPDAEKLSPVTLIAWAAGFAAGYFVKAGIPSINSLLVSAVVYYVGMLMTRSAKSNVKDKAA</sequence>
<dbReference type="CDD" id="cd11484">
    <property type="entry name" value="SLC-NCS1sbd_CobB-like"/>
    <property type="match status" value="1"/>
</dbReference>
<feature type="transmembrane region" description="Helical" evidence="6">
    <location>
        <begin position="312"/>
        <end position="331"/>
    </location>
</feature>
<dbReference type="PANTHER" id="PTHR30569">
    <property type="entry name" value="CYTOSINE TRANSPORTER CODB"/>
    <property type="match status" value="1"/>
</dbReference>
<feature type="transmembrane region" description="Helical" evidence="6">
    <location>
        <begin position="337"/>
        <end position="358"/>
    </location>
</feature>
<feature type="transmembrane region" description="Helical" evidence="6">
    <location>
        <begin position="55"/>
        <end position="76"/>
    </location>
</feature>
<feature type="transmembrane region" description="Helical" evidence="6">
    <location>
        <begin position="200"/>
        <end position="219"/>
    </location>
</feature>
<evidence type="ECO:0000256" key="1">
    <source>
        <dbReference type="ARBA" id="ARBA00004141"/>
    </source>
</evidence>
<name>A0A561CZA7_9BACI</name>
<feature type="transmembrane region" description="Helical" evidence="6">
    <location>
        <begin position="24"/>
        <end position="43"/>
    </location>
</feature>
<gene>
    <name evidence="7" type="ORF">FB550_111223</name>
</gene>